<evidence type="ECO:0000256" key="5">
    <source>
        <dbReference type="HAMAP-Rule" id="MF_00340"/>
    </source>
</evidence>
<evidence type="ECO:0000256" key="4">
    <source>
        <dbReference type="ARBA" id="ARBA00035178"/>
    </source>
</evidence>
<dbReference type="EMBL" id="FNVA01000007">
    <property type="protein sequence ID" value="SEG61876.1"/>
    <property type="molecule type" value="Genomic_DNA"/>
</dbReference>
<dbReference type="NCBIfam" id="TIGR01031">
    <property type="entry name" value="rpmF_bact"/>
    <property type="match status" value="1"/>
</dbReference>
<dbReference type="GO" id="GO:0006412">
    <property type="term" value="P:translation"/>
    <property type="evidence" value="ECO:0007669"/>
    <property type="project" value="UniProtKB-UniRule"/>
</dbReference>
<evidence type="ECO:0000256" key="2">
    <source>
        <dbReference type="ARBA" id="ARBA00022980"/>
    </source>
</evidence>
<dbReference type="InterPro" id="IPR044957">
    <property type="entry name" value="Ribosomal_bL32_bact"/>
</dbReference>
<gene>
    <name evidence="5" type="primary">rpmF</name>
    <name evidence="6" type="ORF">SAMN05421819_3847</name>
</gene>
<sequence length="61" mass="6898">MPNPKRRHSKQRTAKRRSHDFLTATGLSVCPNCGEKKLPHRICKKCKVYGRSTYGEAKVAA</sequence>
<dbReference type="InterPro" id="IPR002677">
    <property type="entry name" value="Ribosomal_bL32"/>
</dbReference>
<dbReference type="PANTHER" id="PTHR35534">
    <property type="entry name" value="50S RIBOSOMAL PROTEIN L32"/>
    <property type="match status" value="1"/>
</dbReference>
<dbReference type="HAMAP" id="MF_00340">
    <property type="entry name" value="Ribosomal_bL32"/>
    <property type="match status" value="1"/>
</dbReference>
<dbReference type="OrthoDB" id="9812874at2"/>
<keyword evidence="7" id="KW-1185">Reference proteome</keyword>
<dbReference type="PANTHER" id="PTHR35534:SF1">
    <property type="entry name" value="LARGE RIBOSOMAL SUBUNIT PROTEIN BL32"/>
    <property type="match status" value="1"/>
</dbReference>
<evidence type="ECO:0000313" key="7">
    <source>
        <dbReference type="Proteomes" id="UP000236728"/>
    </source>
</evidence>
<evidence type="ECO:0000313" key="6">
    <source>
        <dbReference type="EMBL" id="SEG61876.1"/>
    </source>
</evidence>
<dbReference type="Pfam" id="PF01783">
    <property type="entry name" value="Ribosomal_L32p"/>
    <property type="match status" value="1"/>
</dbReference>
<proteinExistence type="inferred from homology"/>
<keyword evidence="3 5" id="KW-0687">Ribonucleoprotein</keyword>
<protein>
    <recommendedName>
        <fullName evidence="4 5">Large ribosomal subunit protein bL32</fullName>
    </recommendedName>
</protein>
<dbReference type="GO" id="GO:0015934">
    <property type="term" value="C:large ribosomal subunit"/>
    <property type="evidence" value="ECO:0007669"/>
    <property type="project" value="InterPro"/>
</dbReference>
<evidence type="ECO:0000256" key="3">
    <source>
        <dbReference type="ARBA" id="ARBA00023274"/>
    </source>
</evidence>
<dbReference type="AlphaFoldDB" id="A0A1H6BNS9"/>
<reference evidence="6 7" key="1">
    <citation type="submission" date="2016-10" db="EMBL/GenBank/DDBJ databases">
        <authorList>
            <person name="de Groot N.N."/>
        </authorList>
    </citation>
    <scope>NUCLEOTIDE SEQUENCE [LARGE SCALE GENOMIC DNA]</scope>
    <source>
        <strain evidence="6 7">DSM 22489</strain>
    </source>
</reference>
<dbReference type="GO" id="GO:0003735">
    <property type="term" value="F:structural constituent of ribosome"/>
    <property type="evidence" value="ECO:0007669"/>
    <property type="project" value="InterPro"/>
</dbReference>
<dbReference type="RefSeq" id="WP_103934693.1">
    <property type="nucleotide sequence ID" value="NZ_FNVA01000007.1"/>
</dbReference>
<dbReference type="SUPFAM" id="SSF57829">
    <property type="entry name" value="Zn-binding ribosomal proteins"/>
    <property type="match status" value="1"/>
</dbReference>
<comment type="similarity">
    <text evidence="1 5">Belongs to the bacterial ribosomal protein bL32 family.</text>
</comment>
<accession>A0A1H6BNS9</accession>
<name>A0A1H6BNS9_9BACT</name>
<organism evidence="6 7">
    <name type="scientific">Bryocella elongata</name>
    <dbReference type="NCBI Taxonomy" id="863522"/>
    <lineage>
        <taxon>Bacteria</taxon>
        <taxon>Pseudomonadati</taxon>
        <taxon>Acidobacteriota</taxon>
        <taxon>Terriglobia</taxon>
        <taxon>Terriglobales</taxon>
        <taxon>Acidobacteriaceae</taxon>
        <taxon>Bryocella</taxon>
    </lineage>
</organism>
<evidence type="ECO:0000256" key="1">
    <source>
        <dbReference type="ARBA" id="ARBA00008560"/>
    </source>
</evidence>
<dbReference type="Proteomes" id="UP000236728">
    <property type="component" value="Unassembled WGS sequence"/>
</dbReference>
<keyword evidence="2 5" id="KW-0689">Ribosomal protein</keyword>
<dbReference type="InterPro" id="IPR011332">
    <property type="entry name" value="Ribosomal_zn-bd"/>
</dbReference>